<organism evidence="2 3">
    <name type="scientific">Eumeta variegata</name>
    <name type="common">Bagworm moth</name>
    <name type="synonym">Eumeta japonica</name>
    <dbReference type="NCBI Taxonomy" id="151549"/>
    <lineage>
        <taxon>Eukaryota</taxon>
        <taxon>Metazoa</taxon>
        <taxon>Ecdysozoa</taxon>
        <taxon>Arthropoda</taxon>
        <taxon>Hexapoda</taxon>
        <taxon>Insecta</taxon>
        <taxon>Pterygota</taxon>
        <taxon>Neoptera</taxon>
        <taxon>Endopterygota</taxon>
        <taxon>Lepidoptera</taxon>
        <taxon>Glossata</taxon>
        <taxon>Ditrysia</taxon>
        <taxon>Tineoidea</taxon>
        <taxon>Psychidae</taxon>
        <taxon>Oiketicinae</taxon>
        <taxon>Eumeta</taxon>
    </lineage>
</organism>
<evidence type="ECO:0000313" key="3">
    <source>
        <dbReference type="Proteomes" id="UP000299102"/>
    </source>
</evidence>
<dbReference type="AlphaFoldDB" id="A0A4C1Y5N4"/>
<accession>A0A4C1Y5N4</accession>
<name>A0A4C1Y5N4_EUMVA</name>
<dbReference type="EMBL" id="BGZK01001055">
    <property type="protein sequence ID" value="GBP69859.1"/>
    <property type="molecule type" value="Genomic_DNA"/>
</dbReference>
<reference evidence="2 3" key="1">
    <citation type="journal article" date="2019" name="Commun. Biol.">
        <title>The bagworm genome reveals a unique fibroin gene that provides high tensile strength.</title>
        <authorList>
            <person name="Kono N."/>
            <person name="Nakamura H."/>
            <person name="Ohtoshi R."/>
            <person name="Tomita M."/>
            <person name="Numata K."/>
            <person name="Arakawa K."/>
        </authorList>
    </citation>
    <scope>NUCLEOTIDE SEQUENCE [LARGE SCALE GENOMIC DNA]</scope>
</reference>
<protein>
    <submittedName>
        <fullName evidence="2">Uncharacterized protein</fullName>
    </submittedName>
</protein>
<feature type="compositionally biased region" description="Basic and acidic residues" evidence="1">
    <location>
        <begin position="86"/>
        <end position="104"/>
    </location>
</feature>
<proteinExistence type="predicted"/>
<keyword evidence="3" id="KW-1185">Reference proteome</keyword>
<sequence>MSAALSCLRCSISISPPKSIFNSFNRDLIAEEQIRGSGLPKCPLMRRRIHVKVKAVPSGTANLRKGQDQRGSREPDPYPELNRNSDANEKLGRDRCRDQQRGRETKVDVIYAKDEVIL</sequence>
<gene>
    <name evidence="2" type="ORF">EVAR_49438_1</name>
</gene>
<evidence type="ECO:0000256" key="1">
    <source>
        <dbReference type="SAM" id="MobiDB-lite"/>
    </source>
</evidence>
<feature type="region of interest" description="Disordered" evidence="1">
    <location>
        <begin position="55"/>
        <end position="104"/>
    </location>
</feature>
<feature type="compositionally biased region" description="Basic and acidic residues" evidence="1">
    <location>
        <begin position="65"/>
        <end position="76"/>
    </location>
</feature>
<evidence type="ECO:0000313" key="2">
    <source>
        <dbReference type="EMBL" id="GBP69859.1"/>
    </source>
</evidence>
<dbReference type="Proteomes" id="UP000299102">
    <property type="component" value="Unassembled WGS sequence"/>
</dbReference>
<comment type="caution">
    <text evidence="2">The sequence shown here is derived from an EMBL/GenBank/DDBJ whole genome shotgun (WGS) entry which is preliminary data.</text>
</comment>